<reference evidence="3 4" key="1">
    <citation type="submission" date="2017-07" db="EMBL/GenBank/DDBJ databases">
        <title>Recovery of genomes from metagenomes via a dereplication, aggregation, and scoring strategy.</title>
        <authorList>
            <person name="Sieber C.M."/>
            <person name="Probst A.J."/>
            <person name="Sharrar A."/>
            <person name="Thomas B.C."/>
            <person name="Hess M."/>
            <person name="Tringe S.G."/>
            <person name="Banfield J.F."/>
        </authorList>
    </citation>
    <scope>NUCLEOTIDE SEQUENCE [LARGE SCALE GENOMIC DNA]</scope>
    <source>
        <strain evidence="3">JGI_Cruoil_03_51_56</strain>
    </source>
</reference>
<dbReference type="Gene3D" id="3.40.50.720">
    <property type="entry name" value="NAD(P)-binding Rossmann-like Domain"/>
    <property type="match status" value="1"/>
</dbReference>
<evidence type="ECO:0000313" key="3">
    <source>
        <dbReference type="EMBL" id="OYD14864.1"/>
    </source>
</evidence>
<dbReference type="PANTHER" id="PTHR40459:SF1">
    <property type="entry name" value="CONSERVED HYPOTHETICAL ALANINE AND LEUCINE RICH PROTEIN"/>
    <property type="match status" value="1"/>
</dbReference>
<name>A0A235BRL0_UNCW3</name>
<dbReference type="EMBL" id="NOZP01000134">
    <property type="protein sequence ID" value="OYD14864.1"/>
    <property type="molecule type" value="Genomic_DNA"/>
</dbReference>
<dbReference type="Pfam" id="PF10727">
    <property type="entry name" value="Rossmann-like"/>
    <property type="match status" value="1"/>
</dbReference>
<evidence type="ECO:0008006" key="5">
    <source>
        <dbReference type="Google" id="ProtNLM"/>
    </source>
</evidence>
<dbReference type="Gene3D" id="1.10.1040.20">
    <property type="entry name" value="ProC-like, C-terminal domain"/>
    <property type="match status" value="1"/>
</dbReference>
<dbReference type="SUPFAM" id="SSF48179">
    <property type="entry name" value="6-phosphogluconate dehydrogenase C-terminal domain-like"/>
    <property type="match status" value="1"/>
</dbReference>
<dbReference type="Pfam" id="PF10728">
    <property type="entry name" value="DUF2520"/>
    <property type="match status" value="1"/>
</dbReference>
<dbReference type="PANTHER" id="PTHR40459">
    <property type="entry name" value="CONSERVED HYPOTHETICAL ALANINE AND LEUCINE RICH PROTEIN"/>
    <property type="match status" value="1"/>
</dbReference>
<protein>
    <recommendedName>
        <fullName evidence="5">DUF2520 domain-containing protein</fullName>
    </recommendedName>
</protein>
<dbReference type="SUPFAM" id="SSF51735">
    <property type="entry name" value="NAD(P)-binding Rossmann-fold domains"/>
    <property type="match status" value="1"/>
</dbReference>
<accession>A0A235BRL0</accession>
<dbReference type="Proteomes" id="UP000215559">
    <property type="component" value="Unassembled WGS sequence"/>
</dbReference>
<comment type="caution">
    <text evidence="3">The sequence shown here is derived from an EMBL/GenBank/DDBJ whole genome shotgun (WGS) entry which is preliminary data.</text>
</comment>
<evidence type="ECO:0000259" key="1">
    <source>
        <dbReference type="Pfam" id="PF10727"/>
    </source>
</evidence>
<gene>
    <name evidence="3" type="ORF">CH330_07415</name>
</gene>
<proteinExistence type="predicted"/>
<dbReference type="InterPro" id="IPR036291">
    <property type="entry name" value="NAD(P)-bd_dom_sf"/>
</dbReference>
<feature type="domain" description="DUF2520" evidence="2">
    <location>
        <begin position="156"/>
        <end position="282"/>
    </location>
</feature>
<dbReference type="InterPro" id="IPR018931">
    <property type="entry name" value="DUF2520"/>
</dbReference>
<evidence type="ECO:0000313" key="4">
    <source>
        <dbReference type="Proteomes" id="UP000215559"/>
    </source>
</evidence>
<feature type="domain" description="Putative oxidoreductase/dehydrogenase Rossmann-like" evidence="1">
    <location>
        <begin position="24"/>
        <end position="138"/>
    </location>
</feature>
<dbReference type="InterPro" id="IPR037108">
    <property type="entry name" value="TM1727-like_C_sf"/>
</dbReference>
<dbReference type="InterPro" id="IPR019665">
    <property type="entry name" value="OxRdtase/DH_put_Rossmann_dom"/>
</dbReference>
<organism evidence="3 4">
    <name type="scientific">candidate division WOR-3 bacterium JGI_Cruoil_03_51_56</name>
    <dbReference type="NCBI Taxonomy" id="1973747"/>
    <lineage>
        <taxon>Bacteria</taxon>
        <taxon>Bacteria division WOR-3</taxon>
    </lineage>
</organism>
<evidence type="ECO:0000259" key="2">
    <source>
        <dbReference type="Pfam" id="PF10728"/>
    </source>
</evidence>
<dbReference type="InterPro" id="IPR008927">
    <property type="entry name" value="6-PGluconate_DH-like_C_sf"/>
</dbReference>
<dbReference type="AlphaFoldDB" id="A0A235BRL0"/>
<sequence length="315" mass="34548">MSNKLTGKKKLRAGLKARHAGYHRVGFIGAGRVGSAMAWHCNRLGFETAGVTDKKPKQAWVVYGLLKIPYVRLKPSDVAAASDVFFLTVPDRHIEPEFVAIRRWLRPKTIVAHCSGVLGNDVFKGAKEQGLETLALHPIQSFSSHAQAIRSLPGSFFALEGSAAGLRFGRRLVRLLRGGCVVIRGPDRPLYHAMCVFASNFENALIEASENLAGKLGISRRRAAKMLAPLMRTVLENAVEYGAVPSLTGPVQRGDAMTVAQHLDALTRRAPELLPMYRTISLHLVDIARQQGLSTAAARQLRSILRIRPKGRRNP</sequence>